<dbReference type="InterPro" id="IPR055320">
    <property type="entry name" value="CEP72-like"/>
</dbReference>
<feature type="compositionally biased region" description="Basic and acidic residues" evidence="5">
    <location>
        <begin position="59"/>
        <end position="69"/>
    </location>
</feature>
<evidence type="ECO:0000256" key="2">
    <source>
        <dbReference type="ARBA" id="ARBA00022737"/>
    </source>
</evidence>
<keyword evidence="3 4" id="KW-0175">Coiled coil</keyword>
<evidence type="ECO:0000256" key="4">
    <source>
        <dbReference type="SAM" id="Coils"/>
    </source>
</evidence>
<reference evidence="6 7" key="1">
    <citation type="journal article" date="2018" name="Nat. Ecol. Evol.">
        <title>Shark genomes provide insights into elasmobranch evolution and the origin of vertebrates.</title>
        <authorList>
            <person name="Hara Y"/>
            <person name="Yamaguchi K"/>
            <person name="Onimaru K"/>
            <person name="Kadota M"/>
            <person name="Koyanagi M"/>
            <person name="Keeley SD"/>
            <person name="Tatsumi K"/>
            <person name="Tanaka K"/>
            <person name="Motone F"/>
            <person name="Kageyama Y"/>
            <person name="Nozu R"/>
            <person name="Adachi N"/>
            <person name="Nishimura O"/>
            <person name="Nakagawa R"/>
            <person name="Tanegashima C"/>
            <person name="Kiyatake I"/>
            <person name="Matsumoto R"/>
            <person name="Murakumo K"/>
            <person name="Nishida K"/>
            <person name="Terakita A"/>
            <person name="Kuratani S"/>
            <person name="Sato K"/>
            <person name="Hyodo S Kuraku.S."/>
        </authorList>
    </citation>
    <scope>NUCLEOTIDE SEQUENCE [LARGE SCALE GENOMIC DNA]</scope>
</reference>
<evidence type="ECO:0000313" key="7">
    <source>
        <dbReference type="Proteomes" id="UP000288216"/>
    </source>
</evidence>
<gene>
    <name evidence="6" type="ORF">scyTo_0012346</name>
</gene>
<proteinExistence type="predicted"/>
<protein>
    <submittedName>
        <fullName evidence="6">Uncharacterized protein</fullName>
    </submittedName>
</protein>
<keyword evidence="2" id="KW-0677">Repeat</keyword>
<dbReference type="PANTHER" id="PTHR23311">
    <property type="entry name" value="HEAT SHOCK REGULATED 2"/>
    <property type="match status" value="1"/>
</dbReference>
<feature type="compositionally biased region" description="Basic and acidic residues" evidence="5">
    <location>
        <begin position="387"/>
        <end position="402"/>
    </location>
</feature>
<evidence type="ECO:0000256" key="3">
    <source>
        <dbReference type="ARBA" id="ARBA00023054"/>
    </source>
</evidence>
<dbReference type="Proteomes" id="UP000288216">
    <property type="component" value="Unassembled WGS sequence"/>
</dbReference>
<evidence type="ECO:0000256" key="5">
    <source>
        <dbReference type="SAM" id="MobiDB-lite"/>
    </source>
</evidence>
<feature type="region of interest" description="Disordered" evidence="5">
    <location>
        <begin position="370"/>
        <end position="402"/>
    </location>
</feature>
<feature type="compositionally biased region" description="Polar residues" evidence="5">
    <location>
        <begin position="373"/>
        <end position="383"/>
    </location>
</feature>
<evidence type="ECO:0000256" key="1">
    <source>
        <dbReference type="ARBA" id="ARBA00022614"/>
    </source>
</evidence>
<feature type="compositionally biased region" description="Basic and acidic residues" evidence="5">
    <location>
        <begin position="116"/>
        <end position="130"/>
    </location>
</feature>
<feature type="region of interest" description="Disordered" evidence="5">
    <location>
        <begin position="58"/>
        <end position="134"/>
    </location>
</feature>
<accession>A0A401P7C7</accession>
<dbReference type="AlphaFoldDB" id="A0A401P7C7"/>
<comment type="caution">
    <text evidence="6">The sequence shown here is derived from an EMBL/GenBank/DDBJ whole genome shotgun (WGS) entry which is preliminary data.</text>
</comment>
<feature type="coiled-coil region" evidence="4">
    <location>
        <begin position="231"/>
        <end position="311"/>
    </location>
</feature>
<keyword evidence="7" id="KW-1185">Reference proteome</keyword>
<organism evidence="6 7">
    <name type="scientific">Scyliorhinus torazame</name>
    <name type="common">Cloudy catshark</name>
    <name type="synonym">Catulus torazame</name>
    <dbReference type="NCBI Taxonomy" id="75743"/>
    <lineage>
        <taxon>Eukaryota</taxon>
        <taxon>Metazoa</taxon>
        <taxon>Chordata</taxon>
        <taxon>Craniata</taxon>
        <taxon>Vertebrata</taxon>
        <taxon>Chondrichthyes</taxon>
        <taxon>Elasmobranchii</taxon>
        <taxon>Galeomorphii</taxon>
        <taxon>Galeoidea</taxon>
        <taxon>Carcharhiniformes</taxon>
        <taxon>Scyliorhinidae</taxon>
        <taxon>Scyliorhinus</taxon>
    </lineage>
</organism>
<dbReference type="OrthoDB" id="676979at2759"/>
<keyword evidence="1" id="KW-0433">Leucine-rich repeat</keyword>
<dbReference type="STRING" id="75743.A0A401P7C7"/>
<sequence length="402" mass="45771">MDPNLKFQDEAEAYHRVTSRPHFTPHPGSSYNPPAPGHHLARSTTSCTLTVSLPANEVNGEKLKAEDQPVRPVHGQPSEMSNLLGERPSAVPPAPTSRYYHTEELHVRRQPVPQKPGEEDGKSNGTRPRDCGTVPSMPSDVLFTECPAIDANFFNPNVMNSFLDLVDRYWNGFKSLHYNENFLNQTRKMMCAMKEQVALENQPKETKKLQEGINNLKAKNESLETCLCQQKQQYTEEFQKLSIQLTQAQRDMETLKDCLGQTLDEKNHLQNHLIKLEQKALNASSSSSQQVEELQSQNQKLQCEIDNLKHQVQCYPKIQELTDMLQESHRALVCTNEHLLRELNETRARHKAEVEQLHWSYVQLKKTLEQPPRSATVTTSGSTPLGREIKSHAELEQKPPKS</sequence>
<dbReference type="PANTHER" id="PTHR23311:SF5">
    <property type="entry name" value="CENTROSOMAL PROTEIN OF 72 KDA"/>
    <property type="match status" value="1"/>
</dbReference>
<evidence type="ECO:0000313" key="6">
    <source>
        <dbReference type="EMBL" id="GCB68970.1"/>
    </source>
</evidence>
<dbReference type="EMBL" id="BFAA01005939">
    <property type="protein sequence ID" value="GCB68970.1"/>
    <property type="molecule type" value="Genomic_DNA"/>
</dbReference>
<feature type="region of interest" description="Disordered" evidence="5">
    <location>
        <begin position="1"/>
        <end position="43"/>
    </location>
</feature>
<name>A0A401P7C7_SCYTO</name>